<dbReference type="EMBL" id="CM044705">
    <property type="protein sequence ID" value="KAI5664392.1"/>
    <property type="molecule type" value="Genomic_DNA"/>
</dbReference>
<proteinExistence type="predicted"/>
<evidence type="ECO:0000313" key="2">
    <source>
        <dbReference type="Proteomes" id="UP001060085"/>
    </source>
</evidence>
<organism evidence="1 2">
    <name type="scientific">Catharanthus roseus</name>
    <name type="common">Madagascar periwinkle</name>
    <name type="synonym">Vinca rosea</name>
    <dbReference type="NCBI Taxonomy" id="4058"/>
    <lineage>
        <taxon>Eukaryota</taxon>
        <taxon>Viridiplantae</taxon>
        <taxon>Streptophyta</taxon>
        <taxon>Embryophyta</taxon>
        <taxon>Tracheophyta</taxon>
        <taxon>Spermatophyta</taxon>
        <taxon>Magnoliopsida</taxon>
        <taxon>eudicotyledons</taxon>
        <taxon>Gunneridae</taxon>
        <taxon>Pentapetalae</taxon>
        <taxon>asterids</taxon>
        <taxon>lamiids</taxon>
        <taxon>Gentianales</taxon>
        <taxon>Apocynaceae</taxon>
        <taxon>Rauvolfioideae</taxon>
        <taxon>Vinceae</taxon>
        <taxon>Catharanthinae</taxon>
        <taxon>Catharanthus</taxon>
    </lineage>
</organism>
<gene>
    <name evidence="1" type="ORF">M9H77_23715</name>
</gene>
<comment type="caution">
    <text evidence="1">The sequence shown here is derived from an EMBL/GenBank/DDBJ whole genome shotgun (WGS) entry which is preliminary data.</text>
</comment>
<accession>A0ACC0ATP8</accession>
<dbReference type="Proteomes" id="UP001060085">
    <property type="component" value="Linkage Group LG05"/>
</dbReference>
<keyword evidence="2" id="KW-1185">Reference proteome</keyword>
<evidence type="ECO:0000313" key="1">
    <source>
        <dbReference type="EMBL" id="KAI5664392.1"/>
    </source>
</evidence>
<sequence length="105" mass="11171">MTLTSRRCPHPSAANLQTLHEQSTPIAPPLRTSDPLCGSVAAQMPQAAPTHRTSVGALSGDNKSDSGNDDEETIELVLNESLSSKADSNLLNVSKDEDDEDNVEE</sequence>
<protein>
    <submittedName>
        <fullName evidence="1">Uncharacterized protein</fullName>
    </submittedName>
</protein>
<reference evidence="2" key="1">
    <citation type="journal article" date="2023" name="Nat. Plants">
        <title>Single-cell RNA sequencing provides a high-resolution roadmap for understanding the multicellular compartmentation of specialized metabolism.</title>
        <authorList>
            <person name="Sun S."/>
            <person name="Shen X."/>
            <person name="Li Y."/>
            <person name="Li Y."/>
            <person name="Wang S."/>
            <person name="Li R."/>
            <person name="Zhang H."/>
            <person name="Shen G."/>
            <person name="Guo B."/>
            <person name="Wei J."/>
            <person name="Xu J."/>
            <person name="St-Pierre B."/>
            <person name="Chen S."/>
            <person name="Sun C."/>
        </authorList>
    </citation>
    <scope>NUCLEOTIDE SEQUENCE [LARGE SCALE GENOMIC DNA]</scope>
</reference>
<name>A0ACC0ATP8_CATRO</name>